<dbReference type="OrthoDB" id="2267227at2759"/>
<evidence type="ECO:0000313" key="3">
    <source>
        <dbReference type="Proteomes" id="UP000245609"/>
    </source>
</evidence>
<evidence type="ECO:0000256" key="1">
    <source>
        <dbReference type="SAM" id="MobiDB-lite"/>
    </source>
</evidence>
<evidence type="ECO:0000313" key="2">
    <source>
        <dbReference type="EMBL" id="PVU84490.1"/>
    </source>
</evidence>
<name>A0A2T9XWP3_9FUNG</name>
<dbReference type="Proteomes" id="UP000245609">
    <property type="component" value="Unassembled WGS sequence"/>
</dbReference>
<keyword evidence="3" id="KW-1185">Reference proteome</keyword>
<accession>A0A2T9XWP3</accession>
<reference evidence="2 3" key="1">
    <citation type="journal article" date="2018" name="MBio">
        <title>Comparative Genomics Reveals the Core Gene Toolbox for the Fungus-Insect Symbiosis.</title>
        <authorList>
            <person name="Wang Y."/>
            <person name="Stata M."/>
            <person name="Wang W."/>
            <person name="Stajich J.E."/>
            <person name="White M.M."/>
            <person name="Moncalvo J.M."/>
        </authorList>
    </citation>
    <scope>NUCLEOTIDE SEQUENCE [LARGE SCALE GENOMIC DNA]</scope>
    <source>
        <strain evidence="2 3">SC-DP-2</strain>
    </source>
</reference>
<proteinExistence type="predicted"/>
<comment type="caution">
    <text evidence="2">The sequence shown here is derived from an EMBL/GenBank/DDBJ whole genome shotgun (WGS) entry which is preliminary data.</text>
</comment>
<dbReference type="EMBL" id="MBFS01003927">
    <property type="protein sequence ID" value="PVU84490.1"/>
    <property type="molecule type" value="Genomic_DNA"/>
</dbReference>
<organism evidence="2 3">
    <name type="scientific">Smittium megazygosporum</name>
    <dbReference type="NCBI Taxonomy" id="133381"/>
    <lineage>
        <taxon>Eukaryota</taxon>
        <taxon>Fungi</taxon>
        <taxon>Fungi incertae sedis</taxon>
        <taxon>Zoopagomycota</taxon>
        <taxon>Kickxellomycotina</taxon>
        <taxon>Harpellomycetes</taxon>
        <taxon>Harpellales</taxon>
        <taxon>Legeriomycetaceae</taxon>
        <taxon>Smittium</taxon>
    </lineage>
</organism>
<feature type="region of interest" description="Disordered" evidence="1">
    <location>
        <begin position="169"/>
        <end position="188"/>
    </location>
</feature>
<sequence>MQLPGKAQQLLPSNVKPLMEHSDLANLIAANTQNLLQDDEGCCRASQSNENMSSVLHRRNCDTWEDRGVPQTHSDYLKPPSESGILYKCREIYNSSQYQPNILRIHVRHSQHDNPFNKGQAQKDPQRTALQLQNYRYDAPCKVSRDTIEDLQWWNTQLDSWNISPLMLKPADPNAPVSTTNKASGTGC</sequence>
<gene>
    <name evidence="2" type="ORF">BB560_007349</name>
</gene>
<feature type="compositionally biased region" description="Polar residues" evidence="1">
    <location>
        <begin position="176"/>
        <end position="188"/>
    </location>
</feature>
<protein>
    <submittedName>
        <fullName evidence="2">Uncharacterized protein</fullName>
    </submittedName>
</protein>
<dbReference type="AlphaFoldDB" id="A0A2T9XWP3"/>